<sequence>MAQLIINLSLRSEEDALLKNDMEYVEYFLKLMEGYLSFELVGSDGLMIQDNMGNKLSRDEFVFYLQVNLIQELQKGYSIQKDFIYIHEQFHMKILQQIIDEKGIHNLRSYGIPKNPGTYSKKDDQRMSWPEWRALALQKIVNYIILQRPSRIDFYDDGSRIISGGLLGEIRYKFHKIKDIYIFIERIKLYLKMIQKEVI</sequence>
<accession>A0A6C0L1W6</accession>
<reference evidence="1" key="1">
    <citation type="journal article" date="2020" name="Nature">
        <title>Giant virus diversity and host interactions through global metagenomics.</title>
        <authorList>
            <person name="Schulz F."/>
            <person name="Roux S."/>
            <person name="Paez-Espino D."/>
            <person name="Jungbluth S."/>
            <person name="Walsh D.A."/>
            <person name="Denef V.J."/>
            <person name="McMahon K.D."/>
            <person name="Konstantinidis K.T."/>
            <person name="Eloe-Fadrosh E.A."/>
            <person name="Kyrpides N.C."/>
            <person name="Woyke T."/>
        </authorList>
    </citation>
    <scope>NUCLEOTIDE SEQUENCE</scope>
    <source>
        <strain evidence="1">GVMAG-S-ERX555907-94</strain>
    </source>
</reference>
<name>A0A6C0L1W6_9ZZZZ</name>
<proteinExistence type="predicted"/>
<evidence type="ECO:0000313" key="1">
    <source>
        <dbReference type="EMBL" id="QHU23356.1"/>
    </source>
</evidence>
<dbReference type="AlphaFoldDB" id="A0A6C0L1W6"/>
<organism evidence="1">
    <name type="scientific">viral metagenome</name>
    <dbReference type="NCBI Taxonomy" id="1070528"/>
    <lineage>
        <taxon>unclassified sequences</taxon>
        <taxon>metagenomes</taxon>
        <taxon>organismal metagenomes</taxon>
    </lineage>
</organism>
<protein>
    <submittedName>
        <fullName evidence="1">Uncharacterized protein</fullName>
    </submittedName>
</protein>
<dbReference type="EMBL" id="MN741027">
    <property type="protein sequence ID" value="QHU23356.1"/>
    <property type="molecule type" value="Genomic_DNA"/>
</dbReference>